<gene>
    <name evidence="1" type="ORF">WMSIL1_LOCUS10067</name>
</gene>
<dbReference type="Proteomes" id="UP000321570">
    <property type="component" value="Unassembled WGS sequence"/>
</dbReference>
<keyword evidence="2" id="KW-1185">Reference proteome</keyword>
<dbReference type="Gene3D" id="1.25.40.80">
    <property type="match status" value="1"/>
</dbReference>
<dbReference type="AlphaFoldDB" id="A0A564YXW3"/>
<sequence>EEYAKSCTAPNLSELELGKVHIGPPSSLEQLKIEFDPIPELGDHVSDDEGEKWEMTFPGGEIEGLDRLQRMVAQRPDWVCSFAKPETAPTSLPISTTG</sequence>
<dbReference type="Gene3D" id="3.40.50.620">
    <property type="entry name" value="HUPs"/>
    <property type="match status" value="1"/>
</dbReference>
<proteinExistence type="predicted"/>
<reference evidence="1 2" key="1">
    <citation type="submission" date="2019-07" db="EMBL/GenBank/DDBJ databases">
        <authorList>
            <person name="Jastrzebski P J."/>
            <person name="Paukszto L."/>
            <person name="Jastrzebski P J."/>
        </authorList>
    </citation>
    <scope>NUCLEOTIDE SEQUENCE [LARGE SCALE GENOMIC DNA]</scope>
    <source>
        <strain evidence="1 2">WMS-il1</strain>
    </source>
</reference>
<evidence type="ECO:0000313" key="2">
    <source>
        <dbReference type="Proteomes" id="UP000321570"/>
    </source>
</evidence>
<dbReference type="EMBL" id="CABIJS010000443">
    <property type="protein sequence ID" value="VUZ51434.1"/>
    <property type="molecule type" value="Genomic_DNA"/>
</dbReference>
<accession>A0A564YXW3</accession>
<evidence type="ECO:0000313" key="1">
    <source>
        <dbReference type="EMBL" id="VUZ51434.1"/>
    </source>
</evidence>
<dbReference type="InterPro" id="IPR014729">
    <property type="entry name" value="Rossmann-like_a/b/a_fold"/>
</dbReference>
<organism evidence="1 2">
    <name type="scientific">Hymenolepis diminuta</name>
    <name type="common">Rat tapeworm</name>
    <dbReference type="NCBI Taxonomy" id="6216"/>
    <lineage>
        <taxon>Eukaryota</taxon>
        <taxon>Metazoa</taxon>
        <taxon>Spiralia</taxon>
        <taxon>Lophotrochozoa</taxon>
        <taxon>Platyhelminthes</taxon>
        <taxon>Cestoda</taxon>
        <taxon>Eucestoda</taxon>
        <taxon>Cyclophyllidea</taxon>
        <taxon>Hymenolepididae</taxon>
        <taxon>Hymenolepis</taxon>
    </lineage>
</organism>
<name>A0A564YXW3_HYMDI</name>
<feature type="non-terminal residue" evidence="1">
    <location>
        <position position="98"/>
    </location>
</feature>
<protein>
    <submittedName>
        <fullName evidence="1">Uncharacterized protein</fullName>
    </submittedName>
</protein>
<feature type="non-terminal residue" evidence="1">
    <location>
        <position position="1"/>
    </location>
</feature>